<protein>
    <recommendedName>
        <fullName evidence="6">Ribosomal protein L34e</fullName>
    </recommendedName>
</protein>
<proteinExistence type="inferred from homology"/>
<dbReference type="Pfam" id="PF01199">
    <property type="entry name" value="Ribosomal_L34e"/>
    <property type="match status" value="1"/>
</dbReference>
<dbReference type="EMBL" id="SWFS01000011">
    <property type="protein sequence ID" value="KAA8917762.1"/>
    <property type="molecule type" value="Genomic_DNA"/>
</dbReference>
<evidence type="ECO:0000256" key="1">
    <source>
        <dbReference type="ARBA" id="ARBA00009875"/>
    </source>
</evidence>
<dbReference type="GO" id="GO:0005840">
    <property type="term" value="C:ribosome"/>
    <property type="evidence" value="ECO:0007669"/>
    <property type="project" value="UniProtKB-KW"/>
</dbReference>
<evidence type="ECO:0000313" key="4">
    <source>
        <dbReference type="EMBL" id="KAA8917762.1"/>
    </source>
</evidence>
<keyword evidence="5" id="KW-1185">Reference proteome</keyword>
<dbReference type="InterPro" id="IPR038562">
    <property type="entry name" value="Ribosomal_eL34_C_sf"/>
</dbReference>
<evidence type="ECO:0000256" key="2">
    <source>
        <dbReference type="ARBA" id="ARBA00022980"/>
    </source>
</evidence>
<dbReference type="Proteomes" id="UP000761534">
    <property type="component" value="Unassembled WGS sequence"/>
</dbReference>
<sequence length="146" mass="16617">MFAGVNGDRSQHRKNLYRQFDQHINRTSTTMAQRLTYRRRNPCISNKVKVVKTPGGNLRYLHIKKNASRPKCGDCGIALPGIACLRPREYANVSKPNKTVQRAYGGNVCSGCVKERVVRAFLIEEQKIVKRVLKESAEKEKTKSKK</sequence>
<dbReference type="PRINTS" id="PR01250">
    <property type="entry name" value="RIBOSOMALL34"/>
</dbReference>
<dbReference type="Gene3D" id="6.20.340.10">
    <property type="match status" value="1"/>
</dbReference>
<dbReference type="GO" id="GO:0003735">
    <property type="term" value="F:structural constituent of ribosome"/>
    <property type="evidence" value="ECO:0007669"/>
    <property type="project" value="InterPro"/>
</dbReference>
<dbReference type="OrthoDB" id="277449at2759"/>
<dbReference type="GO" id="GO:1990904">
    <property type="term" value="C:ribonucleoprotein complex"/>
    <property type="evidence" value="ECO:0007669"/>
    <property type="project" value="UniProtKB-KW"/>
</dbReference>
<evidence type="ECO:0000313" key="5">
    <source>
        <dbReference type="Proteomes" id="UP000761534"/>
    </source>
</evidence>
<comment type="caution">
    <text evidence="4">The sequence shown here is derived from an EMBL/GenBank/DDBJ whole genome shotgun (WGS) entry which is preliminary data.</text>
</comment>
<evidence type="ECO:0008006" key="6">
    <source>
        <dbReference type="Google" id="ProtNLM"/>
    </source>
</evidence>
<dbReference type="AlphaFoldDB" id="A0A642VEE2"/>
<organism evidence="4 5">
    <name type="scientific">Trichomonascus ciferrii</name>
    <dbReference type="NCBI Taxonomy" id="44093"/>
    <lineage>
        <taxon>Eukaryota</taxon>
        <taxon>Fungi</taxon>
        <taxon>Dikarya</taxon>
        <taxon>Ascomycota</taxon>
        <taxon>Saccharomycotina</taxon>
        <taxon>Dipodascomycetes</taxon>
        <taxon>Dipodascales</taxon>
        <taxon>Trichomonascaceae</taxon>
        <taxon>Trichomonascus</taxon>
        <taxon>Trichomonascus ciferrii complex</taxon>
    </lineage>
</organism>
<dbReference type="PANTHER" id="PTHR10759">
    <property type="entry name" value="60S RIBOSOMAL PROTEIN L34"/>
    <property type="match status" value="1"/>
</dbReference>
<accession>A0A642VEE2</accession>
<dbReference type="GO" id="GO:0006412">
    <property type="term" value="P:translation"/>
    <property type="evidence" value="ECO:0007669"/>
    <property type="project" value="InterPro"/>
</dbReference>
<dbReference type="Gene3D" id="6.20.370.70">
    <property type="match status" value="1"/>
</dbReference>
<reference evidence="4" key="1">
    <citation type="journal article" date="2019" name="G3 (Bethesda)">
        <title>Genome Assemblies of Two Rare Opportunistic Yeast Pathogens: Diutina rugosa (syn. Candida rugosa) and Trichomonascus ciferrii (syn. Candida ciferrii).</title>
        <authorList>
            <person name="Mixao V."/>
            <person name="Saus E."/>
            <person name="Hansen A.P."/>
            <person name="Lass-Florl C."/>
            <person name="Gabaldon T."/>
        </authorList>
    </citation>
    <scope>NUCLEOTIDE SEQUENCE</scope>
    <source>
        <strain evidence="4">CBS 4856</strain>
    </source>
</reference>
<dbReference type="VEuPathDB" id="FungiDB:TRICI_000070"/>
<keyword evidence="2" id="KW-0689">Ribosomal protein</keyword>
<keyword evidence="3" id="KW-0687">Ribonucleoprotein</keyword>
<name>A0A642VEE2_9ASCO</name>
<comment type="similarity">
    <text evidence="1">Belongs to the eukaryotic ribosomal protein eL34 family.</text>
</comment>
<gene>
    <name evidence="4" type="ORF">TRICI_000070</name>
</gene>
<dbReference type="InterPro" id="IPR008195">
    <property type="entry name" value="Ribosomal_eL34"/>
</dbReference>
<evidence type="ECO:0000256" key="3">
    <source>
        <dbReference type="ARBA" id="ARBA00023274"/>
    </source>
</evidence>